<accession>A0A1G8CPD5</accession>
<sequence>MEKRKPTYDLAAIQAAIGSADSLAITGSAYADALALGFGRAAIVDVIRGITRPMFRKSMTTHADHRLWQDVYHVPVDDLLLYVKFQADVVTEFRVMAFKEK</sequence>
<gene>
    <name evidence="1" type="ORF">SAMN05421742_10765</name>
</gene>
<keyword evidence="2" id="KW-1185">Reference proteome</keyword>
<proteinExistence type="predicted"/>
<protein>
    <submittedName>
        <fullName evidence="1">Motility quorum-sensing regulator / GCU-specific mRNA interferase toxin</fullName>
    </submittedName>
</protein>
<dbReference type="GO" id="GO:0009372">
    <property type="term" value="P:quorum sensing"/>
    <property type="evidence" value="ECO:0007669"/>
    <property type="project" value="InterPro"/>
</dbReference>
<dbReference type="InterPro" id="IPR031451">
    <property type="entry name" value="MqsR_toxin"/>
</dbReference>
<dbReference type="EMBL" id="FNCV01000007">
    <property type="protein sequence ID" value="SDH47411.1"/>
    <property type="molecule type" value="Genomic_DNA"/>
</dbReference>
<dbReference type="GO" id="GO:0044010">
    <property type="term" value="P:single-species biofilm formation"/>
    <property type="evidence" value="ECO:0007669"/>
    <property type="project" value="InterPro"/>
</dbReference>
<dbReference type="CDD" id="cd12869">
    <property type="entry name" value="MqsR"/>
    <property type="match status" value="1"/>
</dbReference>
<dbReference type="AlphaFoldDB" id="A0A1G8CPD5"/>
<dbReference type="Proteomes" id="UP000217076">
    <property type="component" value="Unassembled WGS sequence"/>
</dbReference>
<dbReference type="OrthoDB" id="1666895at2"/>
<organism evidence="1 2">
    <name type="scientific">Roseospirillum parvum</name>
    <dbReference type="NCBI Taxonomy" id="83401"/>
    <lineage>
        <taxon>Bacteria</taxon>
        <taxon>Pseudomonadati</taxon>
        <taxon>Pseudomonadota</taxon>
        <taxon>Alphaproteobacteria</taxon>
        <taxon>Rhodospirillales</taxon>
        <taxon>Rhodospirillaceae</taxon>
        <taxon>Roseospirillum</taxon>
    </lineage>
</organism>
<dbReference type="InterPro" id="IPR038493">
    <property type="entry name" value="MqsR_sf"/>
</dbReference>
<evidence type="ECO:0000313" key="2">
    <source>
        <dbReference type="Proteomes" id="UP000217076"/>
    </source>
</evidence>
<name>A0A1G8CPD5_9PROT</name>
<evidence type="ECO:0000313" key="1">
    <source>
        <dbReference type="EMBL" id="SDH47411.1"/>
    </source>
</evidence>
<dbReference type="GO" id="GO:0017148">
    <property type="term" value="P:negative regulation of translation"/>
    <property type="evidence" value="ECO:0007669"/>
    <property type="project" value="InterPro"/>
</dbReference>
<reference evidence="2" key="1">
    <citation type="submission" date="2016-10" db="EMBL/GenBank/DDBJ databases">
        <authorList>
            <person name="Varghese N."/>
            <person name="Submissions S."/>
        </authorList>
    </citation>
    <scope>NUCLEOTIDE SEQUENCE [LARGE SCALE GENOMIC DNA]</scope>
    <source>
        <strain evidence="2">930I</strain>
    </source>
</reference>
<dbReference type="Gene3D" id="3.30.2310.40">
    <property type="match status" value="1"/>
</dbReference>
<dbReference type="STRING" id="83401.SAMN05421742_10765"/>
<dbReference type="RefSeq" id="WP_092619935.1">
    <property type="nucleotide sequence ID" value="NZ_FNCV01000007.1"/>
</dbReference>
<dbReference type="Pfam" id="PF15723">
    <property type="entry name" value="MqsR_toxin"/>
    <property type="match status" value="1"/>
</dbReference>